<sequence>MEDLNKHNKMSQFRVLLVVVAIILAVVTFIYQDHSVVNTYARAILSLLISVVVGSYAFDRFRDKKWLAGSAYAFVSVLNLLVFIPIVFPSIHF</sequence>
<evidence type="ECO:0000313" key="3">
    <source>
        <dbReference type="Proteomes" id="UP001080333"/>
    </source>
</evidence>
<comment type="caution">
    <text evidence="2">The sequence shown here is derived from an EMBL/GenBank/DDBJ whole genome shotgun (WGS) entry which is preliminary data.</text>
</comment>
<dbReference type="AlphaFoldDB" id="A0A9X3EA06"/>
<feature type="transmembrane region" description="Helical" evidence="1">
    <location>
        <begin position="70"/>
        <end position="91"/>
    </location>
</feature>
<evidence type="ECO:0000313" key="2">
    <source>
        <dbReference type="EMBL" id="MCX7579647.1"/>
    </source>
</evidence>
<accession>A0A9X3EA06</accession>
<name>A0A9X3EA06_9LACO</name>
<reference evidence="2" key="1">
    <citation type="submission" date="2018-08" db="EMBL/GenBank/DDBJ databases">
        <title>Draft genome sequences of Leuconostoc spp. and Weissella spp. with biocontrol potential.</title>
        <authorList>
            <person name="Lo R."/>
            <person name="Ho V.T.T."/>
            <person name="Turner M.S."/>
        </authorList>
    </citation>
    <scope>NUCLEOTIDE SEQUENCE</scope>
    <source>
        <strain evidence="2">156</strain>
    </source>
</reference>
<dbReference type="EMBL" id="QVOQ01000022">
    <property type="protein sequence ID" value="MCX7579647.1"/>
    <property type="molecule type" value="Genomic_DNA"/>
</dbReference>
<keyword evidence="1" id="KW-1133">Transmembrane helix</keyword>
<organism evidence="2 3">
    <name type="scientific">Leuconostoc falkenbergense</name>
    <dbReference type="NCBI Taxonomy" id="2766470"/>
    <lineage>
        <taxon>Bacteria</taxon>
        <taxon>Bacillati</taxon>
        <taxon>Bacillota</taxon>
        <taxon>Bacilli</taxon>
        <taxon>Lactobacillales</taxon>
        <taxon>Lactobacillaceae</taxon>
        <taxon>Leuconostoc</taxon>
    </lineage>
</organism>
<keyword evidence="1" id="KW-0472">Membrane</keyword>
<feature type="transmembrane region" description="Helical" evidence="1">
    <location>
        <begin position="37"/>
        <end position="58"/>
    </location>
</feature>
<feature type="transmembrane region" description="Helical" evidence="1">
    <location>
        <begin position="12"/>
        <end position="31"/>
    </location>
</feature>
<protein>
    <submittedName>
        <fullName evidence="2">Uncharacterized protein</fullName>
    </submittedName>
</protein>
<dbReference type="Proteomes" id="UP001080333">
    <property type="component" value="Unassembled WGS sequence"/>
</dbReference>
<keyword evidence="1" id="KW-0812">Transmembrane</keyword>
<evidence type="ECO:0000256" key="1">
    <source>
        <dbReference type="SAM" id="Phobius"/>
    </source>
</evidence>
<gene>
    <name evidence="2" type="ORF">D0502_09665</name>
</gene>
<proteinExistence type="predicted"/>
<dbReference type="RefSeq" id="WP_267287344.1">
    <property type="nucleotide sequence ID" value="NZ_QVOQ01000022.1"/>
</dbReference>